<feature type="domain" description="Cystatin" evidence="3">
    <location>
        <begin position="88"/>
        <end position="192"/>
    </location>
</feature>
<reference evidence="4" key="2">
    <citation type="submission" date="2025-08" db="UniProtKB">
        <authorList>
            <consortium name="Ensembl"/>
        </authorList>
    </citation>
    <scope>IDENTIFICATION</scope>
</reference>
<dbReference type="Gene3D" id="3.10.450.10">
    <property type="match status" value="1"/>
</dbReference>
<name>A0A8I4A028_CALJA</name>
<keyword evidence="5" id="KW-1185">Reference proteome</keyword>
<dbReference type="InterPro" id="IPR046350">
    <property type="entry name" value="Cystatin_sf"/>
</dbReference>
<dbReference type="InterPro" id="IPR018073">
    <property type="entry name" value="Prot_inh_cystat_CS"/>
</dbReference>
<dbReference type="SMART" id="SM00043">
    <property type="entry name" value="CY"/>
    <property type="match status" value="1"/>
</dbReference>
<dbReference type="GeneTree" id="ENSGT00940000163410"/>
<evidence type="ECO:0000259" key="3">
    <source>
        <dbReference type="SMART" id="SM00043"/>
    </source>
</evidence>
<accession>A0A8I4A028</accession>
<dbReference type="GO" id="GO:0005737">
    <property type="term" value="C:cytoplasm"/>
    <property type="evidence" value="ECO:0007669"/>
    <property type="project" value="TreeGrafter"/>
</dbReference>
<proteinExistence type="inferred from homology"/>
<dbReference type="Proteomes" id="UP000008225">
    <property type="component" value="Chromosome 5"/>
</dbReference>
<dbReference type="GO" id="GO:0004869">
    <property type="term" value="F:cysteine-type endopeptidase inhibitor activity"/>
    <property type="evidence" value="ECO:0007669"/>
    <property type="project" value="InterPro"/>
</dbReference>
<sequence length="240" mass="26286">MEGVGLGCPSRINAQLLLVWASRLRLSISSPAAPAVCSASEEPMARPLCIPLLLLATLPVALAAEDRIPPSPKEEDTILLSSQEENQNFAGGIHDADLSDEWVQRALHFAISKYNKATKDAYYRRLLRVLRAREQTVAGTNYFFDVEIGRTTCTKSQPNLDTCPFREQPELQKVCPDVGPRPACTVEGCVCVSLCPTDVWRVCVYPGVFVESHGCVPKGLGRCRCACGKLHVCKHMCPCV</sequence>
<evidence type="ECO:0000313" key="4">
    <source>
        <dbReference type="Ensembl" id="ENSCJAP00000083844.1"/>
    </source>
</evidence>
<evidence type="ECO:0000256" key="1">
    <source>
        <dbReference type="ARBA" id="ARBA00009403"/>
    </source>
</evidence>
<reference evidence="4" key="3">
    <citation type="submission" date="2025-09" db="UniProtKB">
        <authorList>
            <consortium name="Ensembl"/>
        </authorList>
    </citation>
    <scope>IDENTIFICATION</scope>
</reference>
<organism evidence="4 5">
    <name type="scientific">Callithrix jacchus</name>
    <name type="common">White-tufted-ear marmoset</name>
    <name type="synonym">Simia Jacchus</name>
    <dbReference type="NCBI Taxonomy" id="9483"/>
    <lineage>
        <taxon>Eukaryota</taxon>
        <taxon>Metazoa</taxon>
        <taxon>Chordata</taxon>
        <taxon>Craniata</taxon>
        <taxon>Vertebrata</taxon>
        <taxon>Euteleostomi</taxon>
        <taxon>Mammalia</taxon>
        <taxon>Eutheria</taxon>
        <taxon>Euarchontoglires</taxon>
        <taxon>Primates</taxon>
        <taxon>Haplorrhini</taxon>
        <taxon>Platyrrhini</taxon>
        <taxon>Cebidae</taxon>
        <taxon>Callitrichinae</taxon>
        <taxon>Callithrix</taxon>
        <taxon>Callithrix</taxon>
    </lineage>
</organism>
<dbReference type="InterPro" id="IPR000010">
    <property type="entry name" value="Cystatin_dom"/>
</dbReference>
<dbReference type="PANTHER" id="PTHR46186:SF3">
    <property type="entry name" value="CYSTATIN-S-RELATED"/>
    <property type="match status" value="1"/>
</dbReference>
<protein>
    <recommendedName>
        <fullName evidence="3">Cystatin domain-containing protein</fullName>
    </recommendedName>
</protein>
<dbReference type="Ensembl" id="ENSCJAT00000122118.1">
    <property type="protein sequence ID" value="ENSCJAP00000083844.1"/>
    <property type="gene ID" value="ENSCJAG00000000676.6"/>
</dbReference>
<dbReference type="PANTHER" id="PTHR46186">
    <property type="entry name" value="CYSTATIN"/>
    <property type="match status" value="1"/>
</dbReference>
<evidence type="ECO:0000313" key="5">
    <source>
        <dbReference type="Proteomes" id="UP000008225"/>
    </source>
</evidence>
<evidence type="ECO:0000256" key="2">
    <source>
        <dbReference type="ARBA" id="ARBA00023157"/>
    </source>
</evidence>
<dbReference type="FunFam" id="3.10.450.10:FF:000004">
    <property type="entry name" value="Cystatin C"/>
    <property type="match status" value="1"/>
</dbReference>
<dbReference type="GO" id="GO:0005615">
    <property type="term" value="C:extracellular space"/>
    <property type="evidence" value="ECO:0007669"/>
    <property type="project" value="TreeGrafter"/>
</dbReference>
<dbReference type="GO" id="GO:0001580">
    <property type="term" value="P:detection of chemical stimulus involved in sensory perception of bitter taste"/>
    <property type="evidence" value="ECO:0007669"/>
    <property type="project" value="TreeGrafter"/>
</dbReference>
<comment type="similarity">
    <text evidence="1">Belongs to the cystatin family.</text>
</comment>
<reference evidence="4 5" key="1">
    <citation type="submission" date="2009-03" db="EMBL/GenBank/DDBJ databases">
        <authorList>
            <person name="Warren W."/>
            <person name="Ye L."/>
            <person name="Minx P."/>
            <person name="Worley K."/>
            <person name="Gibbs R."/>
            <person name="Wilson R.K."/>
        </authorList>
    </citation>
    <scope>NUCLEOTIDE SEQUENCE [LARGE SCALE GENOMIC DNA]</scope>
</reference>
<dbReference type="PROSITE" id="PS00287">
    <property type="entry name" value="CYSTATIN"/>
    <property type="match status" value="1"/>
</dbReference>
<dbReference type="CDD" id="cd00042">
    <property type="entry name" value="CY"/>
    <property type="match status" value="1"/>
</dbReference>
<dbReference type="AlphaFoldDB" id="A0A8I4A028"/>
<keyword evidence="2" id="KW-1015">Disulfide bond</keyword>
<dbReference type="Pfam" id="PF00031">
    <property type="entry name" value="Cystatin"/>
    <property type="match status" value="1"/>
</dbReference>
<dbReference type="GO" id="GO:0031982">
    <property type="term" value="C:vesicle"/>
    <property type="evidence" value="ECO:0007669"/>
    <property type="project" value="TreeGrafter"/>
</dbReference>
<dbReference type="SUPFAM" id="SSF54403">
    <property type="entry name" value="Cystatin/monellin"/>
    <property type="match status" value="1"/>
</dbReference>